<sequence length="976" mass="105886">MASRGGGRGGGRANPNAAQGGYGGRGGGNAEGGACSGRGYYQGGGDGGGRGRGYYQGDGVGRGDYQRDYQGGGDGGGGRGHGYQGGGDGGGRGRGYEGDGDGGRGGRGRGGYQQGGNDYGRGRGGYYQGGNDYGGGRGGYEGGGDGGRGGRGRGRGGYQQGGNDYGGGRGAYHQGGNNYGGGRGGGQNQPVPNLHQATGPPLSDRYAAEAAQLRESFKALDINRAEPTFPARPGFGRAGRSCLLRANHFFVGLVDKGLHQYDVAISPEPTLPSVYRVVVSALVSEHQHTSLGGRLPAYDGRKSLYTAGELPFNTKEFEVNLSDNKTGSSGPRRERKYMVRIKHTNLVSLQQLQMLMAGFSTDIPAQALQVLDIVLRDIMLNERNDMEYVKVGRSFFSCKIENPTKLGLGIEGWAGFYQSIRPTQSGLSLNIGTHIFYKLQLRYDFLPCLQVGTEQRPNYLPIEVCNIVLGQRYQKKLDDTQVANMMAITCKRPDEREAFICKTVQNNNYNSAKRANEFGIEVDYNPTSVQARILPAPVLKYYGSGSDKCVPNNGAWNMIGKKVVNGARVVNWLCVNLCHNLSLEDAHKFCLNLSNMCRTTGLNFQNGNPKIFSVRPDQVEASLHRICLQERNVQNIDLLLALLPDKNGSLYGDIKRICETGIGVMSQCCLRKNVLKSAPQCFANVALKINAKCGGRNSVFADIPASLPVVSTKPTIIFGADVTHPNSLDDSAPSIASVVASQDWPEVTKYHGDVHAQGHREELIQGLEDIVTKLLLSFQRESKQRPQQLIFYRDGVSEGQFRQVLEKEIPEIEKAWKALYNEKAPITFIVVQKRHHTRLFPSDSNQDRGGNVLPGTVVDTKICHPTDFDFFLCSHAGIKGTSRPTHYHILRDDNKFTADALQSLTNNLCYTYASCTRSVSTAPPAYYSHKLAFRARFYQTLGSDVASEVSCGSAAAPVVKPLPKIKDELKSLMFYC</sequence>
<proteinExistence type="predicted"/>
<protein>
    <submittedName>
        <fullName evidence="1">Uncharacterized protein</fullName>
    </submittedName>
</protein>
<reference evidence="1" key="2">
    <citation type="submission" date="2025-09" db="UniProtKB">
        <authorList>
            <consortium name="EnsemblPlants"/>
        </authorList>
    </citation>
    <scope>IDENTIFICATION</scope>
</reference>
<dbReference type="EnsemblPlants" id="AVESA.00010b.r2.2CG0278860.1">
    <property type="protein sequence ID" value="AVESA.00010b.r2.2CG0278860.1.CDS"/>
    <property type="gene ID" value="AVESA.00010b.r2.2CG0278860"/>
</dbReference>
<evidence type="ECO:0000313" key="1">
    <source>
        <dbReference type="EnsemblPlants" id="AVESA.00010b.r2.2CG0278860.1.CDS"/>
    </source>
</evidence>
<reference evidence="1" key="1">
    <citation type="submission" date="2021-05" db="EMBL/GenBank/DDBJ databases">
        <authorList>
            <person name="Scholz U."/>
            <person name="Mascher M."/>
            <person name="Fiebig A."/>
        </authorList>
    </citation>
    <scope>NUCLEOTIDE SEQUENCE [LARGE SCALE GENOMIC DNA]</scope>
</reference>
<organism evidence="1 2">
    <name type="scientific">Avena sativa</name>
    <name type="common">Oat</name>
    <dbReference type="NCBI Taxonomy" id="4498"/>
    <lineage>
        <taxon>Eukaryota</taxon>
        <taxon>Viridiplantae</taxon>
        <taxon>Streptophyta</taxon>
        <taxon>Embryophyta</taxon>
        <taxon>Tracheophyta</taxon>
        <taxon>Spermatophyta</taxon>
        <taxon>Magnoliopsida</taxon>
        <taxon>Liliopsida</taxon>
        <taxon>Poales</taxon>
        <taxon>Poaceae</taxon>
        <taxon>BOP clade</taxon>
        <taxon>Pooideae</taxon>
        <taxon>Poodae</taxon>
        <taxon>Poeae</taxon>
        <taxon>Poeae Chloroplast Group 1 (Aveneae type)</taxon>
        <taxon>Aveninae</taxon>
        <taxon>Avena</taxon>
    </lineage>
</organism>
<dbReference type="Proteomes" id="UP001732700">
    <property type="component" value="Chromosome 2C"/>
</dbReference>
<evidence type="ECO:0000313" key="2">
    <source>
        <dbReference type="Proteomes" id="UP001732700"/>
    </source>
</evidence>
<accession>A0ACD5UMP7</accession>
<keyword evidence="2" id="KW-1185">Reference proteome</keyword>
<name>A0ACD5UMP7_AVESA</name>